<name>A0A8J2JN53_9HEXA</name>
<gene>
    <name evidence="1" type="ORF">AFUS01_LOCUS9860</name>
</gene>
<dbReference type="Proteomes" id="UP000708208">
    <property type="component" value="Unassembled WGS sequence"/>
</dbReference>
<proteinExistence type="predicted"/>
<accession>A0A8J2JN53</accession>
<dbReference type="EMBL" id="CAJVCH010071795">
    <property type="protein sequence ID" value="CAG7720590.1"/>
    <property type="molecule type" value="Genomic_DNA"/>
</dbReference>
<comment type="caution">
    <text evidence="1">The sequence shown here is derived from an EMBL/GenBank/DDBJ whole genome shotgun (WGS) entry which is preliminary data.</text>
</comment>
<dbReference type="OrthoDB" id="5835829at2759"/>
<evidence type="ECO:0000313" key="1">
    <source>
        <dbReference type="EMBL" id="CAG7720590.1"/>
    </source>
</evidence>
<organism evidence="1 2">
    <name type="scientific">Allacma fusca</name>
    <dbReference type="NCBI Taxonomy" id="39272"/>
    <lineage>
        <taxon>Eukaryota</taxon>
        <taxon>Metazoa</taxon>
        <taxon>Ecdysozoa</taxon>
        <taxon>Arthropoda</taxon>
        <taxon>Hexapoda</taxon>
        <taxon>Collembola</taxon>
        <taxon>Symphypleona</taxon>
        <taxon>Sminthuridae</taxon>
        <taxon>Allacma</taxon>
    </lineage>
</organism>
<protein>
    <submittedName>
        <fullName evidence="1">Uncharacterized protein</fullName>
    </submittedName>
</protein>
<keyword evidence="2" id="KW-1185">Reference proteome</keyword>
<dbReference type="AlphaFoldDB" id="A0A8J2JN53"/>
<evidence type="ECO:0000313" key="2">
    <source>
        <dbReference type="Proteomes" id="UP000708208"/>
    </source>
</evidence>
<feature type="non-terminal residue" evidence="1">
    <location>
        <position position="62"/>
    </location>
</feature>
<reference evidence="1" key="1">
    <citation type="submission" date="2021-06" db="EMBL/GenBank/DDBJ databases">
        <authorList>
            <person name="Hodson N. C."/>
            <person name="Mongue J. A."/>
            <person name="Jaron S. K."/>
        </authorList>
    </citation>
    <scope>NUCLEOTIDE SEQUENCE</scope>
</reference>
<sequence>MQKIYRNTLQDSNLPSIQEIERNASIVLMNSQISFNPPRPYLPDMIEVGGLHLVPPKPVEPK</sequence>